<dbReference type="RefSeq" id="XP_013425832.1">
    <property type="nucleotide sequence ID" value="XM_013570378.1"/>
</dbReference>
<keyword evidence="3 6" id="KW-0547">Nucleotide-binding</keyword>
<feature type="binding site" evidence="6">
    <location>
        <begin position="92"/>
        <end position="99"/>
    </location>
    <ligand>
        <name>ATP</name>
        <dbReference type="ChEBI" id="CHEBI:30616"/>
    </ligand>
</feature>
<dbReference type="GO" id="GO:0007052">
    <property type="term" value="P:mitotic spindle organization"/>
    <property type="evidence" value="ECO:0007669"/>
    <property type="project" value="TreeGrafter"/>
</dbReference>
<dbReference type="GO" id="GO:0051231">
    <property type="term" value="P:spindle elongation"/>
    <property type="evidence" value="ECO:0007669"/>
    <property type="project" value="TreeGrafter"/>
</dbReference>
<accession>A0A074WEZ8</accession>
<dbReference type="InterPro" id="IPR027417">
    <property type="entry name" value="P-loop_NTPase"/>
</dbReference>
<dbReference type="SUPFAM" id="SSF47781">
    <property type="entry name" value="RuvA domain 2-like"/>
    <property type="match status" value="1"/>
</dbReference>
<organism evidence="9 10">
    <name type="scientific">Aureobasidium namibiae CBS 147.97</name>
    <dbReference type="NCBI Taxonomy" id="1043004"/>
    <lineage>
        <taxon>Eukaryota</taxon>
        <taxon>Fungi</taxon>
        <taxon>Dikarya</taxon>
        <taxon>Ascomycota</taxon>
        <taxon>Pezizomycotina</taxon>
        <taxon>Dothideomycetes</taxon>
        <taxon>Dothideomycetidae</taxon>
        <taxon>Dothideales</taxon>
        <taxon>Saccotheciaceae</taxon>
        <taxon>Aureobasidium</taxon>
    </lineage>
</organism>
<evidence type="ECO:0000256" key="3">
    <source>
        <dbReference type="ARBA" id="ARBA00022741"/>
    </source>
</evidence>
<dbReference type="EMBL" id="KL584713">
    <property type="protein sequence ID" value="KEQ71640.1"/>
    <property type="molecule type" value="Genomic_DNA"/>
</dbReference>
<dbReference type="Pfam" id="PF00225">
    <property type="entry name" value="Kinesin"/>
    <property type="match status" value="1"/>
</dbReference>
<dbReference type="OrthoDB" id="3176171at2759"/>
<dbReference type="SMART" id="SM00129">
    <property type="entry name" value="KISc"/>
    <property type="match status" value="1"/>
</dbReference>
<comment type="similarity">
    <text evidence="6">Belongs to the TRAFAC class myosin-kinesin ATPase superfamily. Kinesin family.</text>
</comment>
<evidence type="ECO:0000256" key="6">
    <source>
        <dbReference type="PROSITE-ProRule" id="PRU00283"/>
    </source>
</evidence>
<feature type="compositionally biased region" description="Basic and acidic residues" evidence="7">
    <location>
        <begin position="422"/>
        <end position="431"/>
    </location>
</feature>
<keyword evidence="4 6" id="KW-0067">ATP-binding</keyword>
<feature type="region of interest" description="Disordered" evidence="7">
    <location>
        <begin position="401"/>
        <end position="456"/>
    </location>
</feature>
<dbReference type="PANTHER" id="PTHR47969">
    <property type="entry name" value="CHROMOSOME-ASSOCIATED KINESIN KIF4A-RELATED"/>
    <property type="match status" value="1"/>
</dbReference>
<dbReference type="GO" id="GO:0008017">
    <property type="term" value="F:microtubule binding"/>
    <property type="evidence" value="ECO:0007669"/>
    <property type="project" value="InterPro"/>
</dbReference>
<keyword evidence="2" id="KW-0963">Cytoplasm</keyword>
<evidence type="ECO:0000256" key="1">
    <source>
        <dbReference type="ARBA" id="ARBA00004496"/>
    </source>
</evidence>
<comment type="subcellular location">
    <subcellularLocation>
        <location evidence="1">Cytoplasm</location>
    </subcellularLocation>
</comment>
<dbReference type="GO" id="GO:0007018">
    <property type="term" value="P:microtubule-based movement"/>
    <property type="evidence" value="ECO:0007669"/>
    <property type="project" value="InterPro"/>
</dbReference>
<dbReference type="PROSITE" id="PS50067">
    <property type="entry name" value="KINESIN_MOTOR_2"/>
    <property type="match status" value="1"/>
</dbReference>
<dbReference type="Gene3D" id="1.10.150.320">
    <property type="entry name" value="Photosystem II 12 kDa extrinsic protein"/>
    <property type="match status" value="1"/>
</dbReference>
<evidence type="ECO:0000256" key="4">
    <source>
        <dbReference type="ARBA" id="ARBA00022840"/>
    </source>
</evidence>
<dbReference type="SUPFAM" id="SSF52540">
    <property type="entry name" value="P-loop containing nucleoside triphosphate hydrolases"/>
    <property type="match status" value="1"/>
</dbReference>
<evidence type="ECO:0000259" key="8">
    <source>
        <dbReference type="PROSITE" id="PS50067"/>
    </source>
</evidence>
<evidence type="ECO:0000256" key="7">
    <source>
        <dbReference type="SAM" id="MobiDB-lite"/>
    </source>
</evidence>
<dbReference type="InterPro" id="IPR010994">
    <property type="entry name" value="RuvA_2-like"/>
</dbReference>
<evidence type="ECO:0000313" key="9">
    <source>
        <dbReference type="EMBL" id="KEQ71640.1"/>
    </source>
</evidence>
<dbReference type="InterPro" id="IPR027640">
    <property type="entry name" value="Kinesin-like_fam"/>
</dbReference>
<dbReference type="GO" id="GO:0005875">
    <property type="term" value="C:microtubule associated complex"/>
    <property type="evidence" value="ECO:0007669"/>
    <property type="project" value="TreeGrafter"/>
</dbReference>
<proteinExistence type="inferred from homology"/>
<dbReference type="STRING" id="1043004.A0A074WEZ8"/>
<dbReference type="Gene3D" id="3.40.850.10">
    <property type="entry name" value="Kinesin motor domain"/>
    <property type="match status" value="1"/>
</dbReference>
<evidence type="ECO:0000256" key="2">
    <source>
        <dbReference type="ARBA" id="ARBA00022490"/>
    </source>
</evidence>
<evidence type="ECO:0000313" key="10">
    <source>
        <dbReference type="Proteomes" id="UP000027730"/>
    </source>
</evidence>
<feature type="compositionally biased region" description="Polar residues" evidence="7">
    <location>
        <begin position="629"/>
        <end position="638"/>
    </location>
</feature>
<name>A0A074WEZ8_9PEZI</name>
<dbReference type="GeneID" id="25411236"/>
<dbReference type="CDD" id="cd00106">
    <property type="entry name" value="KISc"/>
    <property type="match status" value="1"/>
</dbReference>
<dbReference type="HOGENOM" id="CLU_001485_27_3_1"/>
<dbReference type="InterPro" id="IPR036961">
    <property type="entry name" value="Kinesin_motor_dom_sf"/>
</dbReference>
<sequence>MSVRVVARIRPLLKQELEKDTIVEAATTASEPLATPSIVRIPNPKNEAEAFSFQFNSVYDQVATQQQVYDNEIAPTVKHLFKGFDVTIFAYGVTGTGKTHTMRGGKLLAERGVIPRLLSSIYRRSRKIEKDSDGDTTVDVAMSYYEIYNDRVFDLFEAPEKRTPAGLPIRDNNGKTVVVGLTERPCTSLKDFETLYDQANVNRSTSATKLNAHSSRSHAVLCVKVTQVTGNEVRVSTASAIDLAGSEDNRRTDNGKERMVESASINKSLFVLAQCVEAISKKQNRIPYRESKMTRILSLGQNNGLTVMILNLAPVRSYHLDTLSSLNFANRTKKIEVNEVENRPFFRTAPKPESRIGIPSIPLANRQPLRPKALSHNVVPSREQAEKDKIEKPVKAFSVYSDKPKTATISRPGHLSGQGHPRTAEAQKRTSSEAVPTINRPSKVLKPTVPAKPETMSQQSIEALIERKVAEKLAEQALSSTKATLASAGTEISPDVQARLIALERRVIDQESARAEGLQYLLMAKQHTVRGEEVSALKMYQLALPYFPDNQKLAQKMLKLQEKITRKEESRRPKSSSGGVPLLEDEDYVPDTHDNYSADESVFTKPSARNTRPPIRRNLSVFRDEATTAPPQRQTNNDSDSEDELAHSLMHAGPDQTPRSKHILRIINSRDVAQIRLLKGVGAKKAEMIVNALCEMDDEVRHVGELGRLKGVGSKGVERMREGLIAMV</sequence>
<reference evidence="9 10" key="1">
    <citation type="journal article" date="2014" name="BMC Genomics">
        <title>Genome sequencing of four Aureobasidium pullulans varieties: biotechnological potential, stress tolerance, and description of new species.</title>
        <authorList>
            <person name="Gostin Ar C."/>
            <person name="Ohm R.A."/>
            <person name="Kogej T."/>
            <person name="Sonjak S."/>
            <person name="Turk M."/>
            <person name="Zajc J."/>
            <person name="Zalar P."/>
            <person name="Grube M."/>
            <person name="Sun H."/>
            <person name="Han J."/>
            <person name="Sharma A."/>
            <person name="Chiniquy J."/>
            <person name="Ngan C.Y."/>
            <person name="Lipzen A."/>
            <person name="Barry K."/>
            <person name="Grigoriev I.V."/>
            <person name="Gunde-Cimerman N."/>
        </authorList>
    </citation>
    <scope>NUCLEOTIDE SEQUENCE [LARGE SCALE GENOMIC DNA]</scope>
    <source>
        <strain evidence="9 10">CBS 147.97</strain>
    </source>
</reference>
<gene>
    <name evidence="9" type="ORF">M436DRAFT_50388</name>
</gene>
<keyword evidence="10" id="KW-1185">Reference proteome</keyword>
<dbReference type="FunFam" id="3.40.850.10:FF:000072">
    <property type="entry name" value="Kinesin family protein"/>
    <property type="match status" value="1"/>
</dbReference>
<protein>
    <submittedName>
        <fullName evidence="9">Kinesin-domain-containing protein</fullName>
    </submittedName>
</protein>
<dbReference type="GO" id="GO:0005524">
    <property type="term" value="F:ATP binding"/>
    <property type="evidence" value="ECO:0007669"/>
    <property type="project" value="UniProtKB-UniRule"/>
</dbReference>
<evidence type="ECO:0000256" key="5">
    <source>
        <dbReference type="ARBA" id="ARBA00023054"/>
    </source>
</evidence>
<dbReference type="AlphaFoldDB" id="A0A074WEZ8"/>
<keyword evidence="5" id="KW-0175">Coiled coil</keyword>
<dbReference type="Proteomes" id="UP000027730">
    <property type="component" value="Unassembled WGS sequence"/>
</dbReference>
<dbReference type="InterPro" id="IPR001752">
    <property type="entry name" value="Kinesin_motor_dom"/>
</dbReference>
<feature type="domain" description="Kinesin motor" evidence="8">
    <location>
        <begin position="2"/>
        <end position="335"/>
    </location>
</feature>
<dbReference type="PANTHER" id="PTHR47969:SF15">
    <property type="entry name" value="CHROMOSOME-ASSOCIATED KINESIN KIF4A-RELATED"/>
    <property type="match status" value="1"/>
</dbReference>
<feature type="region of interest" description="Disordered" evidence="7">
    <location>
        <begin position="564"/>
        <end position="645"/>
    </location>
</feature>
<keyword evidence="6" id="KW-0505">Motor protein</keyword>
<dbReference type="GO" id="GO:0005737">
    <property type="term" value="C:cytoplasm"/>
    <property type="evidence" value="ECO:0007669"/>
    <property type="project" value="UniProtKB-SubCell"/>
</dbReference>
<dbReference type="GO" id="GO:0003777">
    <property type="term" value="F:microtubule motor activity"/>
    <property type="evidence" value="ECO:0007669"/>
    <property type="project" value="InterPro"/>
</dbReference>
<dbReference type="PRINTS" id="PR00380">
    <property type="entry name" value="KINESINHEAVY"/>
</dbReference>